<feature type="region of interest" description="Disordered" evidence="1">
    <location>
        <begin position="235"/>
        <end position="284"/>
    </location>
</feature>
<reference evidence="2 3" key="1">
    <citation type="submission" date="2018-03" db="EMBL/GenBank/DDBJ databases">
        <authorList>
            <person name="Guldener U."/>
        </authorList>
    </citation>
    <scope>NUCLEOTIDE SEQUENCE [LARGE SCALE GENOMIC DNA]</scope>
    <source>
        <strain evidence="2 3">DAOM196992</strain>
    </source>
</reference>
<protein>
    <submittedName>
        <fullName evidence="2">Uncharacterized protein</fullName>
    </submittedName>
</protein>
<feature type="compositionally biased region" description="Polar residues" evidence="1">
    <location>
        <begin position="376"/>
        <end position="386"/>
    </location>
</feature>
<feature type="compositionally biased region" description="Low complexity" evidence="1">
    <location>
        <begin position="303"/>
        <end position="350"/>
    </location>
</feature>
<sequence>MPRCQSAASTTNPSSRSESGRSGASATISLSNGLLGWYTTDVEHLESLCRIRAAQRFERASAIRKRLHALTTPFWARCSTNVVTASSSSIDDAGPDEGHLPSSRVPKAAAQRLVEIPRHSACLLKRLELERSERILVDELESIEEEIEYERVYGPARILSGQLVCQADDVTANASSLASGYSRLTTSDGHQTAQKVQINSLGPSMHSKVLSVINPLEDDPASCVFSSQGSAYSAESSTKSWRRGRSLTSGEDAGSPPAGRWHEPDDCTRVKQQESSKAPTSLALPSLSPSIWRWVSQPRSRSVPASTMATSSSASSTSCNSAASSYDSHRSSSSSSSLTSQDSDSTYYSTRNSSDHGSPLRRGVHLPPSSMGGQRLQRSYQSARYT</sequence>
<dbReference type="Proteomes" id="UP000323386">
    <property type="component" value="Unassembled WGS sequence"/>
</dbReference>
<organism evidence="2 3">
    <name type="scientific">Pseudozyma flocculosa</name>
    <dbReference type="NCBI Taxonomy" id="84751"/>
    <lineage>
        <taxon>Eukaryota</taxon>
        <taxon>Fungi</taxon>
        <taxon>Dikarya</taxon>
        <taxon>Basidiomycota</taxon>
        <taxon>Ustilaginomycotina</taxon>
        <taxon>Ustilaginomycetes</taxon>
        <taxon>Ustilaginales</taxon>
        <taxon>Ustilaginaceae</taxon>
        <taxon>Pseudozyma</taxon>
    </lineage>
</organism>
<evidence type="ECO:0000313" key="3">
    <source>
        <dbReference type="Proteomes" id="UP000323386"/>
    </source>
</evidence>
<accession>A0A5C3F5P3</accession>
<feature type="compositionally biased region" description="Low complexity" evidence="1">
    <location>
        <begin position="14"/>
        <end position="24"/>
    </location>
</feature>
<keyword evidence="3" id="KW-1185">Reference proteome</keyword>
<feature type="region of interest" description="Disordered" evidence="1">
    <location>
        <begin position="303"/>
        <end position="386"/>
    </location>
</feature>
<feature type="compositionally biased region" description="Low complexity" evidence="1">
    <location>
        <begin position="275"/>
        <end position="284"/>
    </location>
</feature>
<evidence type="ECO:0000313" key="2">
    <source>
        <dbReference type="EMBL" id="SPO39823.1"/>
    </source>
</evidence>
<name>A0A5C3F5P3_9BASI</name>
<evidence type="ECO:0000256" key="1">
    <source>
        <dbReference type="SAM" id="MobiDB-lite"/>
    </source>
</evidence>
<gene>
    <name evidence="2" type="ORF">PSFLO_05304</name>
</gene>
<feature type="compositionally biased region" description="Polar residues" evidence="1">
    <location>
        <begin position="1"/>
        <end position="13"/>
    </location>
</feature>
<dbReference type="AlphaFoldDB" id="A0A5C3F5P3"/>
<proteinExistence type="predicted"/>
<feature type="compositionally biased region" description="Basic and acidic residues" evidence="1">
    <location>
        <begin position="260"/>
        <end position="274"/>
    </location>
</feature>
<feature type="region of interest" description="Disordered" evidence="1">
    <location>
        <begin position="1"/>
        <end position="24"/>
    </location>
</feature>
<dbReference type="EMBL" id="OOIP01000016">
    <property type="protein sequence ID" value="SPO39823.1"/>
    <property type="molecule type" value="Genomic_DNA"/>
</dbReference>